<sequence length="320" mass="37281">MKDRFNLKRKSIQSLMNKNVDVYSCKDCIDDFIELNFKIYRSYYISDDDILEIMDGTGEDYKDVIADMLPDKAHIKSGEFGEITATEIYKSNIQTTEIYIVDKLSHTRKEDTKVAAHKTDILIIEKTSEGFIIHSSEVKTKITDSDFNPIEAMIEGVNDDIVTRVAETLNWIQRKLKTEKKFDELKFIKQVIESIENQNVENEYNGAVFIDESKLDYEINKNIYCDVKLSKSQKGKYDNELKSIGCVIDGDKIRFDSVNIDDINKLNINSRKRNSIEKLYNKSQRKLEHIDDIKIQIVTFDDINKHCLDMYEKIIHVGRI</sequence>
<dbReference type="EMBL" id="DAEQIJ010000007">
    <property type="protein sequence ID" value="HBH2620099.1"/>
    <property type="molecule type" value="Genomic_DNA"/>
</dbReference>
<evidence type="ECO:0000259" key="1">
    <source>
        <dbReference type="Pfam" id="PF08878"/>
    </source>
</evidence>
<organism evidence="2 3">
    <name type="scientific">Clostridioides difficile</name>
    <name type="common">Peptoclostridium difficile</name>
    <dbReference type="NCBI Taxonomy" id="1496"/>
    <lineage>
        <taxon>Bacteria</taxon>
        <taxon>Bacillati</taxon>
        <taxon>Bacillota</taxon>
        <taxon>Clostridia</taxon>
        <taxon>Peptostreptococcales</taxon>
        <taxon>Peptostreptococcaceae</taxon>
        <taxon>Clostridioides</taxon>
    </lineage>
</organism>
<name>A0A9P3TXA1_CLODI</name>
<evidence type="ECO:0000313" key="2">
    <source>
        <dbReference type="EMBL" id="HBH2620099.1"/>
    </source>
</evidence>
<protein>
    <recommendedName>
        <fullName evidence="1">Anti-bacteriophage protein A/HamA C-terminal domain-containing protein</fullName>
    </recommendedName>
</protein>
<accession>A0A9P3TXA1</accession>
<reference evidence="2" key="1">
    <citation type="journal article" date="2018" name="Genome Biol.">
        <title>SKESA: strategic k-mer extension for scrupulous assemblies.</title>
        <authorList>
            <person name="Souvorov A."/>
            <person name="Agarwala R."/>
            <person name="Lipman D.J."/>
        </authorList>
    </citation>
    <scope>NUCLEOTIDE SEQUENCE</scope>
    <source>
        <strain evidence="2">Clostridioides</strain>
    </source>
</reference>
<dbReference type="Pfam" id="PF08878">
    <property type="entry name" value="HamA"/>
    <property type="match status" value="1"/>
</dbReference>
<dbReference type="RefSeq" id="WP_003427548.1">
    <property type="nucleotide sequence ID" value="NZ_AP025558.1"/>
</dbReference>
<dbReference type="AlphaFoldDB" id="A0A9P3TXA1"/>
<dbReference type="Proteomes" id="UP000879542">
    <property type="component" value="Unassembled WGS sequence"/>
</dbReference>
<comment type="caution">
    <text evidence="2">The sequence shown here is derived from an EMBL/GenBank/DDBJ whole genome shotgun (WGS) entry which is preliminary data.</text>
</comment>
<gene>
    <name evidence="2" type="ORF">KRQ00_001861</name>
</gene>
<feature type="domain" description="Anti-bacteriophage protein A/HamA C-terminal" evidence="1">
    <location>
        <begin position="16"/>
        <end position="267"/>
    </location>
</feature>
<proteinExistence type="predicted"/>
<evidence type="ECO:0000313" key="3">
    <source>
        <dbReference type="Proteomes" id="UP000879542"/>
    </source>
</evidence>
<dbReference type="InterPro" id="IPR014976">
    <property type="entry name" value="AbpA_HamA_C"/>
</dbReference>
<reference evidence="2" key="2">
    <citation type="submission" date="2021-06" db="EMBL/GenBank/DDBJ databases">
        <authorList>
            <consortium name="NCBI Pathogen Detection Project"/>
        </authorList>
    </citation>
    <scope>NUCLEOTIDE SEQUENCE</scope>
    <source>
        <strain evidence="2">Clostridioides</strain>
    </source>
</reference>